<gene>
    <name evidence="2" type="ORF">BFJ68_g3323</name>
</gene>
<dbReference type="Proteomes" id="UP000285860">
    <property type="component" value="Unassembled WGS sequence"/>
</dbReference>
<reference evidence="2 3" key="1">
    <citation type="journal article" date="2018" name="Sci. Rep.">
        <title>Characterisation of pathogen-specific regions and novel effector candidates in Fusarium oxysporum f. sp. cepae.</title>
        <authorList>
            <person name="Armitage A.D."/>
            <person name="Taylor A."/>
            <person name="Sobczyk M.K."/>
            <person name="Baxter L."/>
            <person name="Greenfield B.P."/>
            <person name="Bates H.J."/>
            <person name="Wilson F."/>
            <person name="Jackson A.C."/>
            <person name="Ott S."/>
            <person name="Harrison R.J."/>
            <person name="Clarkson J.P."/>
        </authorList>
    </citation>
    <scope>NUCLEOTIDE SEQUENCE [LARGE SCALE GENOMIC DNA]</scope>
    <source>
        <strain evidence="2 3">Fo_A28</strain>
    </source>
</reference>
<evidence type="ECO:0000313" key="3">
    <source>
        <dbReference type="Proteomes" id="UP000285860"/>
    </source>
</evidence>
<evidence type="ECO:0000313" key="2">
    <source>
        <dbReference type="EMBL" id="RKL19844.1"/>
    </source>
</evidence>
<dbReference type="EMBL" id="MRCY01000010">
    <property type="protein sequence ID" value="RKL19844.1"/>
    <property type="molecule type" value="Genomic_DNA"/>
</dbReference>
<feature type="region of interest" description="Disordered" evidence="1">
    <location>
        <begin position="1"/>
        <end position="33"/>
    </location>
</feature>
<organism evidence="2 3">
    <name type="scientific">Fusarium oxysporum</name>
    <name type="common">Fusarium vascular wilt</name>
    <dbReference type="NCBI Taxonomy" id="5507"/>
    <lineage>
        <taxon>Eukaryota</taxon>
        <taxon>Fungi</taxon>
        <taxon>Dikarya</taxon>
        <taxon>Ascomycota</taxon>
        <taxon>Pezizomycotina</taxon>
        <taxon>Sordariomycetes</taxon>
        <taxon>Hypocreomycetidae</taxon>
        <taxon>Hypocreales</taxon>
        <taxon>Nectriaceae</taxon>
        <taxon>Fusarium</taxon>
        <taxon>Fusarium oxysporum species complex</taxon>
    </lineage>
</organism>
<accession>A0A420RS51</accession>
<sequence length="33" mass="3649">MGGDIDVHEKAASARKNTSDFDPRRQEDLGNFA</sequence>
<proteinExistence type="predicted"/>
<protein>
    <submittedName>
        <fullName evidence="2">Uncharacterized protein</fullName>
    </submittedName>
</protein>
<comment type="caution">
    <text evidence="2">The sequence shown here is derived from an EMBL/GenBank/DDBJ whole genome shotgun (WGS) entry which is preliminary data.</text>
</comment>
<dbReference type="AlphaFoldDB" id="A0A420RS51"/>
<name>A0A420RS51_FUSOX</name>
<evidence type="ECO:0000256" key="1">
    <source>
        <dbReference type="SAM" id="MobiDB-lite"/>
    </source>
</evidence>